<dbReference type="AlphaFoldDB" id="C0E6M8"/>
<evidence type="ECO:0000313" key="1">
    <source>
        <dbReference type="EMBL" id="EEG25738.1"/>
    </source>
</evidence>
<protein>
    <submittedName>
        <fullName evidence="1">Uncharacterized protein</fullName>
    </submittedName>
</protein>
<evidence type="ECO:0000313" key="2">
    <source>
        <dbReference type="Proteomes" id="UP000006247"/>
    </source>
</evidence>
<organism evidence="1 2">
    <name type="scientific">Corynebacterium matruchotii ATCC 33806</name>
    <dbReference type="NCBI Taxonomy" id="566549"/>
    <lineage>
        <taxon>Bacteria</taxon>
        <taxon>Bacillati</taxon>
        <taxon>Actinomycetota</taxon>
        <taxon>Actinomycetes</taxon>
        <taxon>Mycobacteriales</taxon>
        <taxon>Corynebacteriaceae</taxon>
        <taxon>Corynebacterium</taxon>
    </lineage>
</organism>
<dbReference type="HOGENOM" id="CLU_3078889_0_0_11"/>
<gene>
    <name evidence="1" type="ORF">CORMATOL_02663</name>
</gene>
<accession>C0E6M8</accession>
<sequence length="52" mass="6020">MWGRKQWNLKVALRVSRRYVGVMYGIKFSNHYPRFDLKDGASVLPQVGSHVA</sequence>
<dbReference type="Proteomes" id="UP000006247">
    <property type="component" value="Unassembled WGS sequence"/>
</dbReference>
<proteinExistence type="predicted"/>
<comment type="caution">
    <text evidence="1">The sequence shown here is derived from an EMBL/GenBank/DDBJ whole genome shotgun (WGS) entry which is preliminary data.</text>
</comment>
<dbReference type="EMBL" id="ACEB01000046">
    <property type="protein sequence ID" value="EEG25738.1"/>
    <property type="molecule type" value="Genomic_DNA"/>
</dbReference>
<name>C0E6M8_9CORY</name>
<reference evidence="1 2" key="1">
    <citation type="submission" date="2009-01" db="EMBL/GenBank/DDBJ databases">
        <authorList>
            <person name="Fulton L."/>
            <person name="Clifton S."/>
            <person name="Chinwalla A.T."/>
            <person name="Mitreva M."/>
            <person name="Sodergren E."/>
            <person name="Weinstock G."/>
            <person name="Clifton S."/>
            <person name="Dooling D.J."/>
            <person name="Fulton B."/>
            <person name="Minx P."/>
            <person name="Pepin K.H."/>
            <person name="Johnson M."/>
            <person name="Bhonagiri V."/>
            <person name="Nash W.E."/>
            <person name="Mardis E.R."/>
            <person name="Wilson R.K."/>
        </authorList>
    </citation>
    <scope>NUCLEOTIDE SEQUENCE [LARGE SCALE GENOMIC DNA]</scope>
    <source>
        <strain evidence="1 2">ATCC 33806</strain>
    </source>
</reference>